<feature type="zinc finger region" description="dksA C4-type" evidence="4">
    <location>
        <begin position="35"/>
        <end position="59"/>
    </location>
</feature>
<protein>
    <submittedName>
        <fullName evidence="6">Conjugal transfer protein TraR</fullName>
    </submittedName>
</protein>
<dbReference type="SUPFAM" id="SSF57716">
    <property type="entry name" value="Glucocorticoid receptor-like (DNA-binding domain)"/>
    <property type="match status" value="1"/>
</dbReference>
<keyword evidence="7" id="KW-1185">Reference proteome</keyword>
<dbReference type="InterPro" id="IPR012783">
    <property type="entry name" value="Znf_C4_TraR"/>
</dbReference>
<evidence type="ECO:0000256" key="3">
    <source>
        <dbReference type="ARBA" id="ARBA00022833"/>
    </source>
</evidence>
<evidence type="ECO:0000256" key="1">
    <source>
        <dbReference type="ARBA" id="ARBA00022723"/>
    </source>
</evidence>
<dbReference type="EMBL" id="LYRP01000050">
    <property type="protein sequence ID" value="OAT74926.1"/>
    <property type="molecule type" value="Genomic_DNA"/>
</dbReference>
<dbReference type="InterPro" id="IPR000962">
    <property type="entry name" value="Znf_DskA_TraR"/>
</dbReference>
<dbReference type="Proteomes" id="UP000078225">
    <property type="component" value="Unassembled WGS sequence"/>
</dbReference>
<dbReference type="OrthoDB" id="962301at2"/>
<sequence>MAELIDEANERAEFNISIAIANAHINHDAVSATHCKACGKPIPEKRRVAVPGCTMCIECQNFTDKRKKAGIA</sequence>
<dbReference type="PRINTS" id="PR00618">
    <property type="entry name" value="DKSAZNFINGER"/>
</dbReference>
<proteinExistence type="predicted"/>
<evidence type="ECO:0000256" key="4">
    <source>
        <dbReference type="PROSITE-ProRule" id="PRU00510"/>
    </source>
</evidence>
<dbReference type="AlphaFoldDB" id="A0A1B7KY16"/>
<dbReference type="PANTHER" id="PTHR38777:SF1">
    <property type="entry name" value="DNAK SUPPRESSOR PROTEIN"/>
    <property type="match status" value="1"/>
</dbReference>
<evidence type="ECO:0000259" key="5">
    <source>
        <dbReference type="Pfam" id="PF01258"/>
    </source>
</evidence>
<dbReference type="PANTHER" id="PTHR38777">
    <property type="entry name" value="FELS-2 PROPHAGE PROTEIN"/>
    <property type="match status" value="1"/>
</dbReference>
<keyword evidence="3" id="KW-0862">Zinc</keyword>
<evidence type="ECO:0000256" key="2">
    <source>
        <dbReference type="ARBA" id="ARBA00022771"/>
    </source>
</evidence>
<dbReference type="RefSeq" id="WP_064601305.1">
    <property type="nucleotide sequence ID" value="NZ_LYRP01000050.1"/>
</dbReference>
<feature type="domain" description="Zinc finger DksA/TraR C4-type" evidence="5">
    <location>
        <begin position="34"/>
        <end position="61"/>
    </location>
</feature>
<dbReference type="GO" id="GO:0008270">
    <property type="term" value="F:zinc ion binding"/>
    <property type="evidence" value="ECO:0007669"/>
    <property type="project" value="UniProtKB-KW"/>
</dbReference>
<reference evidence="7" key="1">
    <citation type="submission" date="2016-05" db="EMBL/GenBank/DDBJ databases">
        <authorList>
            <person name="Behera P."/>
            <person name="Vaishampayan P."/>
            <person name="Singh N."/>
            <person name="Raina V."/>
            <person name="Suar M."/>
            <person name="Pattnaik A."/>
            <person name="Rastogi G."/>
        </authorList>
    </citation>
    <scope>NUCLEOTIDE SEQUENCE [LARGE SCALE GENOMIC DNA]</scope>
    <source>
        <strain evidence="7">MP23</strain>
    </source>
</reference>
<dbReference type="STRING" id="1691903.A9B99_17215"/>
<comment type="caution">
    <text evidence="6">The sequence shown here is derived from an EMBL/GenBank/DDBJ whole genome shotgun (WGS) entry which is preliminary data.</text>
</comment>
<accession>A0A1B7KY16</accession>
<dbReference type="Pfam" id="PF01258">
    <property type="entry name" value="zf-dskA_traR"/>
    <property type="match status" value="1"/>
</dbReference>
<keyword evidence="2" id="KW-0863">Zinc-finger</keyword>
<dbReference type="GO" id="GO:1900378">
    <property type="term" value="P:positive regulation of secondary metabolite biosynthetic process"/>
    <property type="evidence" value="ECO:0007669"/>
    <property type="project" value="TreeGrafter"/>
</dbReference>
<evidence type="ECO:0000313" key="7">
    <source>
        <dbReference type="Proteomes" id="UP000078225"/>
    </source>
</evidence>
<organism evidence="6 7">
    <name type="scientific">Mangrovibacter phragmitis</name>
    <dbReference type="NCBI Taxonomy" id="1691903"/>
    <lineage>
        <taxon>Bacteria</taxon>
        <taxon>Pseudomonadati</taxon>
        <taxon>Pseudomonadota</taxon>
        <taxon>Gammaproteobacteria</taxon>
        <taxon>Enterobacterales</taxon>
        <taxon>Enterobacteriaceae</taxon>
        <taxon>Mangrovibacter</taxon>
    </lineage>
</organism>
<name>A0A1B7KY16_9ENTR</name>
<keyword evidence="1" id="KW-0479">Metal-binding</keyword>
<evidence type="ECO:0000313" key="6">
    <source>
        <dbReference type="EMBL" id="OAT74926.1"/>
    </source>
</evidence>
<dbReference type="PROSITE" id="PS51128">
    <property type="entry name" value="ZF_DKSA_2"/>
    <property type="match status" value="1"/>
</dbReference>
<dbReference type="Gene3D" id="1.20.120.910">
    <property type="entry name" value="DksA, coiled-coil domain"/>
    <property type="match status" value="1"/>
</dbReference>
<gene>
    <name evidence="6" type="ORF">A9B99_17215</name>
</gene>
<dbReference type="InterPro" id="IPR020460">
    <property type="entry name" value="Znf_C4-type_bac"/>
</dbReference>
<dbReference type="NCBIfam" id="TIGR02419">
    <property type="entry name" value="C4_traR_proteo"/>
    <property type="match status" value="1"/>
</dbReference>